<evidence type="ECO:0000313" key="1">
    <source>
        <dbReference type="EMBL" id="RHZ80559.1"/>
    </source>
</evidence>
<reference evidence="1 2" key="1">
    <citation type="submission" date="2018-08" db="EMBL/GenBank/DDBJ databases">
        <title>Genome and evolution of the arbuscular mycorrhizal fungus Diversispora epigaea (formerly Glomus versiforme) and its bacterial endosymbionts.</title>
        <authorList>
            <person name="Sun X."/>
            <person name="Fei Z."/>
            <person name="Harrison M."/>
        </authorList>
    </citation>
    <scope>NUCLEOTIDE SEQUENCE [LARGE SCALE GENOMIC DNA]</scope>
    <source>
        <strain evidence="1 2">IT104</strain>
    </source>
</reference>
<dbReference type="AlphaFoldDB" id="A0A397IX30"/>
<gene>
    <name evidence="1" type="ORF">Glove_134g159</name>
</gene>
<proteinExistence type="predicted"/>
<organism evidence="1 2">
    <name type="scientific">Diversispora epigaea</name>
    <dbReference type="NCBI Taxonomy" id="1348612"/>
    <lineage>
        <taxon>Eukaryota</taxon>
        <taxon>Fungi</taxon>
        <taxon>Fungi incertae sedis</taxon>
        <taxon>Mucoromycota</taxon>
        <taxon>Glomeromycotina</taxon>
        <taxon>Glomeromycetes</taxon>
        <taxon>Diversisporales</taxon>
        <taxon>Diversisporaceae</taxon>
        <taxon>Diversispora</taxon>
    </lineage>
</organism>
<name>A0A397IX30_9GLOM</name>
<comment type="caution">
    <text evidence="1">The sequence shown here is derived from an EMBL/GenBank/DDBJ whole genome shotgun (WGS) entry which is preliminary data.</text>
</comment>
<dbReference type="OrthoDB" id="2380172at2759"/>
<accession>A0A397IX30</accession>
<sequence length="916" mass="107193">MLEQSSLPFFSHSIYSTDENYNNEINKAFNEILTWTDDDTSDTSSISSINFEDLENFENEIIDYESNNEIFEQEIEDEIIDDLKFTPCVIIDFINGKMQRCNETQKLRQLHNLFGIWQIDRDAVKEVNSVLSKLGVCNSHFQFDNKYLHKQNKQLKDFKKGIIQWRRCISCDKYITFFSRGISCNKHSWQLNKQNIQVPCIGQYICKALRSYPPYCKQVFDDIKKPLCICYSCYENLGGHIYHRPGRGKSAITCITENLHDDDTNKGLEFFGNWLINIAQTDNDEIKKNILVETFKTFLPFAFPLNQKFTNNISISTKEKSFYNELPSLFIIKVLFMETFKKNKKKDFKVDDFEEFGHMFGQKLWDSRSDVNLKKSALESPQTIQEYYNSFPEFLNRFFYGVIDELYQKKLMVCNWQRKRHKKSLKTTNFEEIIKIVTFITSILLGLVFPYLKIWLPRVLTSLSRIPRLLGSFRQILTVCHITSHTDRYERKFAKTRMENSDPTKRLIQDKNIWNLAVIDNIDFKEKSFKFGNIYDITRGNSHATLRMVFQAQLPFEIETGPEPVIELTAETPLFRMNSGINETLSLFQNIIYELLDFKKINNELIYKTNFDAEVIKNAILSRIDYGCLGPTPNIVILEPGANPNSDEEILRVVTMYKKDFTLENHSFLDIVGDEALYRRLINYGLFSLASRLGVRFLDKFEAGVDYRSTSRVLDLIWVAVWYMYYKWAGIWKAHRTGMRVDKFEAGVDYRSTSRVLDLIWVAVWYMYYKWAGIWKAHRTGMRVGNFDLQRNSLSAAGPLFASAAKSNYTTAIAHFLSTIVAYPRLEEKLRYCGAFKISNKDRHICFGFDEALETFGVRFIKQNISGNIIDETNLNNQIKASQDERERIDLLLSEYLDDRSVSHCERAINSRKESL</sequence>
<keyword evidence="2" id="KW-1185">Reference proteome</keyword>
<protein>
    <submittedName>
        <fullName evidence="1">Uncharacterized protein</fullName>
    </submittedName>
</protein>
<dbReference type="EMBL" id="PQFF01000125">
    <property type="protein sequence ID" value="RHZ80559.1"/>
    <property type="molecule type" value="Genomic_DNA"/>
</dbReference>
<dbReference type="Proteomes" id="UP000266861">
    <property type="component" value="Unassembled WGS sequence"/>
</dbReference>
<evidence type="ECO:0000313" key="2">
    <source>
        <dbReference type="Proteomes" id="UP000266861"/>
    </source>
</evidence>